<reference evidence="3" key="1">
    <citation type="submission" date="2019-12" db="EMBL/GenBank/DDBJ databases">
        <authorList>
            <person name="Scholes J."/>
        </authorList>
    </citation>
    <scope>NUCLEOTIDE SEQUENCE</scope>
</reference>
<feature type="repeat" description="PPR" evidence="2">
    <location>
        <begin position="145"/>
        <end position="179"/>
    </location>
</feature>
<comment type="caution">
    <text evidence="3">The sequence shown here is derived from an EMBL/GenBank/DDBJ whole genome shotgun (WGS) entry which is preliminary data.</text>
</comment>
<organism evidence="3 4">
    <name type="scientific">Striga hermonthica</name>
    <name type="common">Purple witchweed</name>
    <name type="synonym">Buchnera hermonthica</name>
    <dbReference type="NCBI Taxonomy" id="68872"/>
    <lineage>
        <taxon>Eukaryota</taxon>
        <taxon>Viridiplantae</taxon>
        <taxon>Streptophyta</taxon>
        <taxon>Embryophyta</taxon>
        <taxon>Tracheophyta</taxon>
        <taxon>Spermatophyta</taxon>
        <taxon>Magnoliopsida</taxon>
        <taxon>eudicotyledons</taxon>
        <taxon>Gunneridae</taxon>
        <taxon>Pentapetalae</taxon>
        <taxon>asterids</taxon>
        <taxon>lamiids</taxon>
        <taxon>Lamiales</taxon>
        <taxon>Orobanchaceae</taxon>
        <taxon>Buchnereae</taxon>
        <taxon>Striga</taxon>
    </lineage>
</organism>
<dbReference type="Pfam" id="PF20431">
    <property type="entry name" value="E_motif"/>
    <property type="match status" value="1"/>
</dbReference>
<evidence type="ECO:0000256" key="2">
    <source>
        <dbReference type="PROSITE-ProRule" id="PRU00708"/>
    </source>
</evidence>
<dbReference type="AlphaFoldDB" id="A0A9N7RK28"/>
<evidence type="ECO:0000313" key="3">
    <source>
        <dbReference type="EMBL" id="CAA0833773.1"/>
    </source>
</evidence>
<feature type="repeat" description="PPR" evidence="2">
    <location>
        <begin position="277"/>
        <end position="311"/>
    </location>
</feature>
<feature type="repeat" description="PPR" evidence="2">
    <location>
        <begin position="378"/>
        <end position="408"/>
    </location>
</feature>
<dbReference type="InterPro" id="IPR002885">
    <property type="entry name" value="PPR_rpt"/>
</dbReference>
<keyword evidence="1" id="KW-0677">Repeat</keyword>
<keyword evidence="4" id="KW-1185">Reference proteome</keyword>
<dbReference type="InterPro" id="IPR046848">
    <property type="entry name" value="E_motif"/>
</dbReference>
<dbReference type="Pfam" id="PF13041">
    <property type="entry name" value="PPR_2"/>
    <property type="match status" value="3"/>
</dbReference>
<dbReference type="Pfam" id="PF13812">
    <property type="entry name" value="PPR_3"/>
    <property type="match status" value="1"/>
</dbReference>
<evidence type="ECO:0000256" key="1">
    <source>
        <dbReference type="ARBA" id="ARBA00022737"/>
    </source>
</evidence>
<sequence>MPTTLLPINTRKSLKPFINKAVNLLESYTSDRLLNHGKALHCHLIKTGLSSQKYIAVKLLIMYLDSRKSLEIDRMLQEFSGFNLVAYNCLITANLQWGNVVNACKLFDEMSERNEVSWTSLISGLLKHGNVDRAMSYFEMNPFSNVFTWTATINGLVQNGLSYRAMSLYRKMLGAGVLPNDITFTTVVRACVELGDLVLGKTILGLIVKLGFEKNVCVLNSLVLLFLRSGEIDTARKMFDQIEQKDVVSWTTILDMYVQMGDLGEALRVFNKMPERNEVTWSAIISRFSQSGNSEEAVRLFGDMLRHGFKPNVSCYSSVISALASTGALEAGKSIHTRVLKVGMDKNVFVGSSLVDLYCKCGKTQDGRSVFDETPNKNVVCWNAMLSGYSLNGELNKAIVIFKQMPEKNTVSWNSLIAGHLNTEDYKEALNAFDKMILLGHEPNKSTFSSVLRACASLASLERGRHAHAKALKLDFQHDVYVGTALVDMYAKSGSVECSRKVFHQMPAKNEVVWTAMIQGLAENGLAQESLVLFEEMERKSSVRPNELILSSVLFSCSHCGLVDKGLDYFNSMERVNGVRPNERHYAIVADMLSRSGRLQEAEDFITRMPFEPDANVWAALLSGCKKFGDEKLAGRVAERMAGLLGPEAGRYVQVSNVYALGGRWGEAANMRKLMGRRGIRKSGGCSWIELRNGGVHV</sequence>
<protein>
    <submittedName>
        <fullName evidence="3">Pentatricopeptide repeat-containing protein</fullName>
    </submittedName>
</protein>
<dbReference type="GO" id="GO:0003723">
    <property type="term" value="F:RNA binding"/>
    <property type="evidence" value="ECO:0007669"/>
    <property type="project" value="InterPro"/>
</dbReference>
<dbReference type="InterPro" id="IPR011990">
    <property type="entry name" value="TPR-like_helical_dom_sf"/>
</dbReference>
<dbReference type="OrthoDB" id="185373at2759"/>
<feature type="repeat" description="PPR" evidence="2">
    <location>
        <begin position="246"/>
        <end position="276"/>
    </location>
</feature>
<dbReference type="PANTHER" id="PTHR47926">
    <property type="entry name" value="PENTATRICOPEPTIDE REPEAT-CONTAINING PROTEIN"/>
    <property type="match status" value="1"/>
</dbReference>
<dbReference type="Pfam" id="PF01535">
    <property type="entry name" value="PPR"/>
    <property type="match status" value="6"/>
</dbReference>
<dbReference type="SUPFAM" id="SSF48452">
    <property type="entry name" value="TPR-like"/>
    <property type="match status" value="1"/>
</dbReference>
<gene>
    <name evidence="3" type="ORF">SHERM_29029</name>
</gene>
<accession>A0A9N7RK28</accession>
<dbReference type="PANTHER" id="PTHR47926:SF419">
    <property type="entry name" value="(WILD MALAYSIAN BANANA) HYPOTHETICAL PROTEIN"/>
    <property type="match status" value="1"/>
</dbReference>
<dbReference type="Gene3D" id="1.25.40.10">
    <property type="entry name" value="Tetratricopeptide repeat domain"/>
    <property type="match status" value="6"/>
</dbReference>
<dbReference type="Proteomes" id="UP001153555">
    <property type="component" value="Unassembled WGS sequence"/>
</dbReference>
<dbReference type="PROSITE" id="PS51375">
    <property type="entry name" value="PPR"/>
    <property type="match status" value="7"/>
</dbReference>
<proteinExistence type="predicted"/>
<dbReference type="SUPFAM" id="SSF81901">
    <property type="entry name" value="HCP-like"/>
    <property type="match status" value="1"/>
</dbReference>
<name>A0A9N7RK28_STRHE</name>
<dbReference type="FunFam" id="1.25.40.10:FF:000442">
    <property type="entry name" value="Pentatricopeptide repeat-containing protein At3g49710"/>
    <property type="match status" value="1"/>
</dbReference>
<feature type="repeat" description="PPR" evidence="2">
    <location>
        <begin position="510"/>
        <end position="544"/>
    </location>
</feature>
<feature type="repeat" description="PPR" evidence="2">
    <location>
        <begin position="409"/>
        <end position="443"/>
    </location>
</feature>
<dbReference type="InterPro" id="IPR046960">
    <property type="entry name" value="PPR_At4g14850-like_plant"/>
</dbReference>
<evidence type="ECO:0000313" key="4">
    <source>
        <dbReference type="Proteomes" id="UP001153555"/>
    </source>
</evidence>
<dbReference type="NCBIfam" id="TIGR00756">
    <property type="entry name" value="PPR"/>
    <property type="match status" value="8"/>
</dbReference>
<feature type="repeat" description="PPR" evidence="2">
    <location>
        <begin position="83"/>
        <end position="117"/>
    </location>
</feature>
<dbReference type="FunFam" id="1.25.40.10:FF:001093">
    <property type="entry name" value="Pentatricopeptide repeat-containing protein At2g34400"/>
    <property type="match status" value="1"/>
</dbReference>
<dbReference type="EMBL" id="CACSLK010027842">
    <property type="protein sequence ID" value="CAA0833773.1"/>
    <property type="molecule type" value="Genomic_DNA"/>
</dbReference>
<dbReference type="GO" id="GO:0009451">
    <property type="term" value="P:RNA modification"/>
    <property type="evidence" value="ECO:0007669"/>
    <property type="project" value="InterPro"/>
</dbReference>